<sequence length="47" mass="5028">TIAQGETVTGISIMQMSPEFDTGKLVFQVAKPLSTSSTAGELYEEFS</sequence>
<feature type="non-terminal residue" evidence="2">
    <location>
        <position position="1"/>
    </location>
</feature>
<dbReference type="InterPro" id="IPR036477">
    <property type="entry name" value="Formyl_transf_N_sf"/>
</dbReference>
<gene>
    <name evidence="2" type="ORF">LDC_1556</name>
</gene>
<organism evidence="2">
    <name type="scientific">sediment metagenome</name>
    <dbReference type="NCBI Taxonomy" id="749907"/>
    <lineage>
        <taxon>unclassified sequences</taxon>
        <taxon>metagenomes</taxon>
        <taxon>ecological metagenomes</taxon>
    </lineage>
</organism>
<feature type="domain" description="Formyl transferase N-terminal" evidence="1">
    <location>
        <begin position="2"/>
        <end position="45"/>
    </location>
</feature>
<comment type="caution">
    <text evidence="2">The sequence shown here is derived from an EMBL/GenBank/DDBJ whole genome shotgun (WGS) entry which is preliminary data.</text>
</comment>
<dbReference type="InterPro" id="IPR002376">
    <property type="entry name" value="Formyl_transf_N"/>
</dbReference>
<name>D9PJ47_9ZZZZ</name>
<dbReference type="EMBL" id="ADZX01000491">
    <property type="protein sequence ID" value="EFK96418.1"/>
    <property type="molecule type" value="Genomic_DNA"/>
</dbReference>
<reference evidence="2" key="1">
    <citation type="submission" date="2010-07" db="EMBL/GenBank/DDBJ databases">
        <authorList>
            <consortium name="CONSOLIDER consortium CSD2007-00005"/>
            <person name="Guazzaroni M.-E."/>
            <person name="Richter M."/>
            <person name="Garcia-Salamanca A."/>
            <person name="Yarza P."/>
            <person name="Ferrer M."/>
        </authorList>
    </citation>
    <scope>NUCLEOTIDE SEQUENCE</scope>
</reference>
<accession>D9PJ47</accession>
<evidence type="ECO:0000313" key="2">
    <source>
        <dbReference type="EMBL" id="EFK96418.1"/>
    </source>
</evidence>
<proteinExistence type="predicted"/>
<dbReference type="Pfam" id="PF00551">
    <property type="entry name" value="Formyl_trans_N"/>
    <property type="match status" value="1"/>
</dbReference>
<dbReference type="Gene3D" id="3.40.50.12230">
    <property type="match status" value="1"/>
</dbReference>
<evidence type="ECO:0000259" key="1">
    <source>
        <dbReference type="Pfam" id="PF00551"/>
    </source>
</evidence>
<dbReference type="SUPFAM" id="SSF53328">
    <property type="entry name" value="Formyltransferase"/>
    <property type="match status" value="1"/>
</dbReference>
<dbReference type="AlphaFoldDB" id="D9PJ47"/>
<reference evidence="2" key="2">
    <citation type="journal article" date="2011" name="Microb. Ecol.">
        <title>Taxonomic and Functional Metagenomic Profiling of the Microbial Community in the Anoxic Sediment of a Sub-saline Shallow Lake (Laguna de Carrizo, Central Spain).</title>
        <authorList>
            <person name="Ferrer M."/>
            <person name="Guazzaroni M.E."/>
            <person name="Richter M."/>
            <person name="Garcia-Salamanca A."/>
            <person name="Yarza P."/>
            <person name="Suarez-Suarez A."/>
            <person name="Solano J."/>
            <person name="Alcaide M."/>
            <person name="van Dillewijn P."/>
            <person name="Molina-Henares M.A."/>
            <person name="Lopez-Cortes N."/>
            <person name="Al-Ramahi Y."/>
            <person name="Guerrero C."/>
            <person name="Acosta A."/>
            <person name="de Eugenio L.I."/>
            <person name="Martinez V."/>
            <person name="Marques S."/>
            <person name="Rojo F."/>
            <person name="Santero E."/>
            <person name="Genilloud O."/>
            <person name="Perez-Perez J."/>
            <person name="Rossello-Mora R."/>
            <person name="Ramos J.L."/>
        </authorList>
    </citation>
    <scope>NUCLEOTIDE SEQUENCE</scope>
</reference>
<protein>
    <recommendedName>
        <fullName evidence="1">Formyl transferase N-terminal domain-containing protein</fullName>
    </recommendedName>
</protein>